<keyword evidence="2" id="KW-1185">Reference proteome</keyword>
<evidence type="ECO:0000313" key="1">
    <source>
        <dbReference type="EMBL" id="KFI98642.1"/>
    </source>
</evidence>
<dbReference type="EMBL" id="JGZR01000019">
    <property type="protein sequence ID" value="KFI98642.1"/>
    <property type="molecule type" value="Genomic_DNA"/>
</dbReference>
<reference evidence="1 2" key="1">
    <citation type="submission" date="2014-03" db="EMBL/GenBank/DDBJ databases">
        <title>Genomics of Bifidobacteria.</title>
        <authorList>
            <person name="Ventura M."/>
            <person name="Milani C."/>
            <person name="Lugli G.A."/>
        </authorList>
    </citation>
    <scope>NUCLEOTIDE SEQUENCE [LARGE SCALE GENOMIC DNA]</scope>
    <source>
        <strain evidence="1 2">LMG 11597</strain>
    </source>
</reference>
<keyword evidence="1" id="KW-0808">Transferase</keyword>
<dbReference type="InterPro" id="IPR029044">
    <property type="entry name" value="Nucleotide-diphossugar_trans"/>
</dbReference>
<dbReference type="Gene3D" id="3.90.550.20">
    <property type="match status" value="1"/>
</dbReference>
<dbReference type="STRING" id="77635.BISU_2469"/>
<evidence type="ECO:0000313" key="2">
    <source>
        <dbReference type="Proteomes" id="UP000029055"/>
    </source>
</evidence>
<protein>
    <submittedName>
        <fullName evidence="1">Putative glycosyltransferase</fullName>
    </submittedName>
</protein>
<dbReference type="InterPro" id="IPR008441">
    <property type="entry name" value="AfumC-like_glycosyl_Trfase"/>
</dbReference>
<accession>A0A087DSZ2</accession>
<dbReference type="GO" id="GO:0016757">
    <property type="term" value="F:glycosyltransferase activity"/>
    <property type="evidence" value="ECO:0007669"/>
    <property type="project" value="InterPro"/>
</dbReference>
<organism evidence="1 2">
    <name type="scientific">Bifidobacterium subtile</name>
    <dbReference type="NCBI Taxonomy" id="77635"/>
    <lineage>
        <taxon>Bacteria</taxon>
        <taxon>Bacillati</taxon>
        <taxon>Actinomycetota</taxon>
        <taxon>Actinomycetes</taxon>
        <taxon>Bifidobacteriales</taxon>
        <taxon>Bifidobacteriaceae</taxon>
        <taxon>Bifidobacterium</taxon>
    </lineage>
</organism>
<dbReference type="eggNOG" id="COG3774">
    <property type="taxonomic scope" value="Bacteria"/>
</dbReference>
<sequence length="332" mass="39039">MNINHVIHRTAEECHATAELAKHTSWPQAINTFRAKLDIQVMSRKNNPETPAITSRLMRKHKTVLNYLESRYADFYRRYDYAQPLPDDDPAYQGKVWLCWWQGIDNAPALVQRCVESIQRNVKEHDVIILTDENYRRYVDIPDWIVEKYHNGIISRTHFSDLLRLCILAEHGGLWLDATFYCAHPIDEYVELPLFSIKRPGYDHRSVACGMFANYSLSCSYNLRYVFSTIRDYWFEYWRTNDFLIDYLLTDYFIVLAQKHNPAIAQAFSNIKPNNPRCDDLVKSLASPFNQQLWDGLKPETSLFKLTWKQSFTPISNGRKTFYAQLCDGQLQ</sequence>
<dbReference type="SUPFAM" id="SSF53448">
    <property type="entry name" value="Nucleotide-diphospho-sugar transferases"/>
    <property type="match status" value="1"/>
</dbReference>
<comment type="caution">
    <text evidence="1">The sequence shown here is derived from an EMBL/GenBank/DDBJ whole genome shotgun (WGS) entry which is preliminary data.</text>
</comment>
<name>A0A087DSZ2_9BIFI</name>
<dbReference type="AlphaFoldDB" id="A0A087DSZ2"/>
<gene>
    <name evidence="1" type="ORF">BISU_2469</name>
</gene>
<dbReference type="Pfam" id="PF05704">
    <property type="entry name" value="Caps_synth"/>
    <property type="match status" value="1"/>
</dbReference>
<dbReference type="OrthoDB" id="9802881at2"/>
<proteinExistence type="predicted"/>
<dbReference type="Proteomes" id="UP000029055">
    <property type="component" value="Unassembled WGS sequence"/>
</dbReference>
<dbReference type="RefSeq" id="WP_024464638.1">
    <property type="nucleotide sequence ID" value="NZ_CP062939.1"/>
</dbReference>